<dbReference type="OrthoDB" id="2372097at2"/>
<dbReference type="KEGG" id="plut:EI981_10225"/>
<dbReference type="Pfam" id="PF20769">
    <property type="entry name" value="YPEB_N"/>
    <property type="match status" value="1"/>
</dbReference>
<feature type="region of interest" description="Disordered" evidence="1">
    <location>
        <begin position="437"/>
        <end position="465"/>
    </location>
</feature>
<gene>
    <name evidence="5" type="primary">ypeB</name>
    <name evidence="5" type="ORF">EI981_10225</name>
</gene>
<proteinExistence type="predicted"/>
<evidence type="ECO:0000313" key="6">
    <source>
        <dbReference type="Proteomes" id="UP000270678"/>
    </source>
</evidence>
<dbReference type="Proteomes" id="UP000270678">
    <property type="component" value="Chromosome"/>
</dbReference>
<feature type="domain" description="Sporulation protein YpeB N-terminal" evidence="4">
    <location>
        <begin position="30"/>
        <end position="167"/>
    </location>
</feature>
<evidence type="ECO:0000256" key="1">
    <source>
        <dbReference type="SAM" id="MobiDB-lite"/>
    </source>
</evidence>
<dbReference type="InterPro" id="IPR025711">
    <property type="entry name" value="PepSY"/>
</dbReference>
<dbReference type="NCBIfam" id="TIGR02889">
    <property type="entry name" value="spore_YpeB"/>
    <property type="match status" value="1"/>
</dbReference>
<dbReference type="InterPro" id="IPR048402">
    <property type="entry name" value="YpeB_N"/>
</dbReference>
<dbReference type="EMBL" id="CP034346">
    <property type="protein sequence ID" value="AZS14800.1"/>
    <property type="molecule type" value="Genomic_DNA"/>
</dbReference>
<dbReference type="Pfam" id="PF03413">
    <property type="entry name" value="PepSY"/>
    <property type="match status" value="1"/>
</dbReference>
<evidence type="ECO:0000259" key="4">
    <source>
        <dbReference type="Pfam" id="PF20769"/>
    </source>
</evidence>
<evidence type="ECO:0000259" key="2">
    <source>
        <dbReference type="Pfam" id="PF03413"/>
    </source>
</evidence>
<keyword evidence="6" id="KW-1185">Reference proteome</keyword>
<evidence type="ECO:0000313" key="5">
    <source>
        <dbReference type="EMBL" id="AZS14800.1"/>
    </source>
</evidence>
<sequence length="465" mass="53007">MYKRLSAILFPIATLLLIGALVWGYQENQEKNSILIKAENQYQRAFHDLSYHVDRLHSQLGNTLAVHSASTGSQRKGLVNVWRITSEAQNEINQLPLTMLPFSKTEEFLSRISNFSYQTAVRDMTKQPLTDNEVKNLKELYNSSAQISKDLQDVQDKVISNRLRWMDVETALATNKEAKDNTIIDGFKTVDKKVGEYPELDWGPSVSSMYTKRSVKKLGGTPITTENIKHKAAQFIGHHNGNIKVVENGRGTEWASYTAKSNGKKDETYTLDYTRNGGHLISYSCERTIGPRSLGYKEARAESEKFLKEKGYPNMTAVSYDQYDNIGSLTFVNKQGDVLIYPEKVTVRVGLDNGQVTGLQASDYVYEREVNQKIPKPKLTVEQARKYLNSDFKEKYNRLSLIKNELSDKVLTYEFGGSINGKDYRIYINAENGTEENIEEIRSNKPTNKTENHQNQQKQKHKKQA</sequence>
<evidence type="ECO:0000259" key="3">
    <source>
        <dbReference type="Pfam" id="PF14620"/>
    </source>
</evidence>
<feature type="compositionally biased region" description="Basic and acidic residues" evidence="1">
    <location>
        <begin position="439"/>
        <end position="452"/>
    </location>
</feature>
<feature type="domain" description="PepSY" evidence="2">
    <location>
        <begin position="378"/>
        <end position="438"/>
    </location>
</feature>
<organism evidence="5 6">
    <name type="scientific">Paenibacillus lutimineralis</name>
    <dbReference type="NCBI Taxonomy" id="2707005"/>
    <lineage>
        <taxon>Bacteria</taxon>
        <taxon>Bacillati</taxon>
        <taxon>Bacillota</taxon>
        <taxon>Bacilli</taxon>
        <taxon>Bacillales</taxon>
        <taxon>Paenibacillaceae</taxon>
        <taxon>Paenibacillus</taxon>
    </lineage>
</organism>
<dbReference type="AlphaFoldDB" id="A0A3Q9I870"/>
<protein>
    <submittedName>
        <fullName evidence="5">Germination protein YpeB</fullName>
    </submittedName>
</protein>
<dbReference type="Pfam" id="PF14620">
    <property type="entry name" value="YPEB_PepSY1-2"/>
    <property type="match status" value="1"/>
</dbReference>
<dbReference type="GO" id="GO:0009847">
    <property type="term" value="P:spore germination"/>
    <property type="evidence" value="ECO:0007669"/>
    <property type="project" value="InterPro"/>
</dbReference>
<reference evidence="6" key="1">
    <citation type="submission" date="2018-12" db="EMBL/GenBank/DDBJ databases">
        <title>Complete genome sequence of Paenibacillus sp. MBLB1234.</title>
        <authorList>
            <person name="Nam Y.-D."/>
            <person name="Kang J."/>
            <person name="Chung W.-H."/>
            <person name="Park Y.S."/>
        </authorList>
    </citation>
    <scope>NUCLEOTIDE SEQUENCE [LARGE SCALE GENOMIC DNA]</scope>
    <source>
        <strain evidence="6">MBLB1234</strain>
    </source>
</reference>
<name>A0A3Q9I870_9BACL</name>
<dbReference type="InterPro" id="IPR014239">
    <property type="entry name" value="YpeB_PepSY1-2"/>
</dbReference>
<feature type="domain" description="Sporulation protein YpeB PepSY1 and PepSY2" evidence="3">
    <location>
        <begin position="185"/>
        <end position="369"/>
    </location>
</feature>
<accession>A0A3Q9I870</accession>
<dbReference type="RefSeq" id="WP_126997792.1">
    <property type="nucleotide sequence ID" value="NZ_CP034346.1"/>
</dbReference>